<evidence type="ECO:0000256" key="1">
    <source>
        <dbReference type="ARBA" id="ARBA00023015"/>
    </source>
</evidence>
<dbReference type="GO" id="GO:0003677">
    <property type="term" value="F:DNA binding"/>
    <property type="evidence" value="ECO:0007669"/>
    <property type="project" value="UniProtKB-KW"/>
</dbReference>
<dbReference type="PANTHER" id="PTHR33154:SF15">
    <property type="entry name" value="REGULATORY PROTEIN ARSR"/>
    <property type="match status" value="1"/>
</dbReference>
<dbReference type="NCBIfam" id="NF033788">
    <property type="entry name" value="HTH_metalloreg"/>
    <property type="match status" value="1"/>
</dbReference>
<dbReference type="Pfam" id="PF01022">
    <property type="entry name" value="HTH_5"/>
    <property type="match status" value="1"/>
</dbReference>
<evidence type="ECO:0000259" key="4">
    <source>
        <dbReference type="PROSITE" id="PS50987"/>
    </source>
</evidence>
<gene>
    <name evidence="5" type="ORF">HQ865_19200</name>
</gene>
<dbReference type="EMBL" id="CP054139">
    <property type="protein sequence ID" value="QKJ31802.1"/>
    <property type="molecule type" value="Genomic_DNA"/>
</dbReference>
<evidence type="ECO:0000256" key="3">
    <source>
        <dbReference type="ARBA" id="ARBA00023163"/>
    </source>
</evidence>
<organism evidence="5 6">
    <name type="scientific">Mucilaginibacter mali</name>
    <dbReference type="NCBI Taxonomy" id="2740462"/>
    <lineage>
        <taxon>Bacteria</taxon>
        <taxon>Pseudomonadati</taxon>
        <taxon>Bacteroidota</taxon>
        <taxon>Sphingobacteriia</taxon>
        <taxon>Sphingobacteriales</taxon>
        <taxon>Sphingobacteriaceae</taxon>
        <taxon>Mucilaginibacter</taxon>
    </lineage>
</organism>
<dbReference type="KEGG" id="mmab:HQ865_19200"/>
<dbReference type="RefSeq" id="WP_173416460.1">
    <property type="nucleotide sequence ID" value="NZ_CP054139.1"/>
</dbReference>
<proteinExistence type="predicted"/>
<feature type="domain" description="HTH arsR-type" evidence="4">
    <location>
        <begin position="8"/>
        <end position="103"/>
    </location>
</feature>
<dbReference type="InterPro" id="IPR036390">
    <property type="entry name" value="WH_DNA-bd_sf"/>
</dbReference>
<dbReference type="PRINTS" id="PR00778">
    <property type="entry name" value="HTHARSR"/>
</dbReference>
<keyword evidence="2" id="KW-0238">DNA-binding</keyword>
<dbReference type="Gene3D" id="1.10.10.10">
    <property type="entry name" value="Winged helix-like DNA-binding domain superfamily/Winged helix DNA-binding domain"/>
    <property type="match status" value="1"/>
</dbReference>
<keyword evidence="3" id="KW-0804">Transcription</keyword>
<sequence length="106" mass="11980">MASNKKAEFTPNDQHISNMAKAMSHPGRIAIMRIVKQYPKITTGEIVEILPLAQATVSHHLKELQTAGLITMTADGKRSLFEINRKNWDSYTTSFNQLLEQINNLQ</sequence>
<dbReference type="PANTHER" id="PTHR33154">
    <property type="entry name" value="TRANSCRIPTIONAL REGULATOR, ARSR FAMILY"/>
    <property type="match status" value="1"/>
</dbReference>
<name>A0A7D4ULF9_9SPHI</name>
<dbReference type="SUPFAM" id="SSF46785">
    <property type="entry name" value="Winged helix' DNA-binding domain"/>
    <property type="match status" value="1"/>
</dbReference>
<dbReference type="Proteomes" id="UP000505355">
    <property type="component" value="Chromosome"/>
</dbReference>
<dbReference type="SMART" id="SM00418">
    <property type="entry name" value="HTH_ARSR"/>
    <property type="match status" value="1"/>
</dbReference>
<protein>
    <submittedName>
        <fullName evidence="5">Winged helix-turn-helix transcriptional regulator</fullName>
    </submittedName>
</protein>
<accession>A0A7D4ULF9</accession>
<keyword evidence="1" id="KW-0805">Transcription regulation</keyword>
<dbReference type="InterPro" id="IPR036388">
    <property type="entry name" value="WH-like_DNA-bd_sf"/>
</dbReference>
<evidence type="ECO:0000256" key="2">
    <source>
        <dbReference type="ARBA" id="ARBA00023125"/>
    </source>
</evidence>
<dbReference type="InterPro" id="IPR001845">
    <property type="entry name" value="HTH_ArsR_DNA-bd_dom"/>
</dbReference>
<dbReference type="PROSITE" id="PS50987">
    <property type="entry name" value="HTH_ARSR_2"/>
    <property type="match status" value="1"/>
</dbReference>
<evidence type="ECO:0000313" key="5">
    <source>
        <dbReference type="EMBL" id="QKJ31802.1"/>
    </source>
</evidence>
<dbReference type="CDD" id="cd00090">
    <property type="entry name" value="HTH_ARSR"/>
    <property type="match status" value="1"/>
</dbReference>
<evidence type="ECO:0000313" key="6">
    <source>
        <dbReference type="Proteomes" id="UP000505355"/>
    </source>
</evidence>
<dbReference type="GO" id="GO:0003700">
    <property type="term" value="F:DNA-binding transcription factor activity"/>
    <property type="evidence" value="ECO:0007669"/>
    <property type="project" value="InterPro"/>
</dbReference>
<reference evidence="5 6" key="1">
    <citation type="submission" date="2020-05" db="EMBL/GenBank/DDBJ databases">
        <title>Mucilaginibacter mali sp. nov.</title>
        <authorList>
            <person name="Kim H.S."/>
            <person name="Lee K.C."/>
            <person name="Suh M.K."/>
            <person name="Kim J.-S."/>
            <person name="Han K.-I."/>
            <person name="Eom M.K."/>
            <person name="Shin Y.K."/>
            <person name="Lee J.-S."/>
        </authorList>
    </citation>
    <scope>NUCLEOTIDE SEQUENCE [LARGE SCALE GENOMIC DNA]</scope>
    <source>
        <strain evidence="5 6">G2-14</strain>
    </source>
</reference>
<keyword evidence="6" id="KW-1185">Reference proteome</keyword>
<dbReference type="InterPro" id="IPR051081">
    <property type="entry name" value="HTH_MetalResp_TranReg"/>
</dbReference>
<dbReference type="AlphaFoldDB" id="A0A7D4ULF9"/>
<dbReference type="InterPro" id="IPR011991">
    <property type="entry name" value="ArsR-like_HTH"/>
</dbReference>